<feature type="binding site" evidence="2">
    <location>
        <position position="98"/>
    </location>
    <ligand>
        <name>substrate</name>
    </ligand>
</feature>
<gene>
    <name evidence="4" type="ordered locus">Mmc1_2518</name>
</gene>
<evidence type="ECO:0000256" key="1">
    <source>
        <dbReference type="PIRSR" id="PIRSR639069-1"/>
    </source>
</evidence>
<evidence type="ECO:0000313" key="4">
    <source>
        <dbReference type="EMBL" id="ABK45018.1"/>
    </source>
</evidence>
<feature type="active site" description="Charge relay system" evidence="1">
    <location>
        <position position="265"/>
    </location>
</feature>
<sequence length="317" mass="34804">MIPNSLPFDASHGYDQACLLCVGSPPPPDDFAAFWQARYARALQVDPRPMLKGSNIHHEGYHIYDCGYTSTDHFGIGGWLLIPKDKPVKRGFIISHGYSGREGPDLDLPVPAGSALLFPCCRGISRSAHPPISTDPYWHVLHDIHRVDRYILGGCVEDIWLGVSTLLTLYPWIAGHIGYMGISFGGGIGAMAIPWDHRITRGHLNIPSFGNHPLRVTLPSHGSSASVARFQAEHGTALQTLRYYDAATAARFITIPMHLAVAAFDPVVPPPGQYAILNAIPSEKHYFALTAGHHPYPKEAAERRSMRSGLKQFFATL</sequence>
<feature type="active site" description="Charge relay system" evidence="1">
    <location>
        <position position="294"/>
    </location>
</feature>
<dbReference type="KEGG" id="mgm:Mmc1_2518"/>
<dbReference type="STRING" id="156889.Mmc1_2518"/>
<dbReference type="PANTHER" id="PTHR40111:SF1">
    <property type="entry name" value="CEPHALOSPORIN-C DEACETYLASE"/>
    <property type="match status" value="1"/>
</dbReference>
<name>A0LAM5_MAGMM</name>
<dbReference type="AlphaFoldDB" id="A0LAM5"/>
<proteinExistence type="predicted"/>
<accession>A0LAM5</accession>
<protein>
    <submittedName>
        <fullName evidence="4">Acetyl xylan esterase</fullName>
    </submittedName>
</protein>
<dbReference type="RefSeq" id="WP_011714137.1">
    <property type="nucleotide sequence ID" value="NC_008576.1"/>
</dbReference>
<dbReference type="eggNOG" id="COG3458">
    <property type="taxonomic scope" value="Bacteria"/>
</dbReference>
<evidence type="ECO:0000259" key="3">
    <source>
        <dbReference type="Pfam" id="PF05448"/>
    </source>
</evidence>
<dbReference type="Proteomes" id="UP000002586">
    <property type="component" value="Chromosome"/>
</dbReference>
<dbReference type="Gene3D" id="3.40.50.1820">
    <property type="entry name" value="alpha/beta hydrolase"/>
    <property type="match status" value="1"/>
</dbReference>
<dbReference type="InterPro" id="IPR008391">
    <property type="entry name" value="AXE1_dom"/>
</dbReference>
<dbReference type="GO" id="GO:0052689">
    <property type="term" value="F:carboxylic ester hydrolase activity"/>
    <property type="evidence" value="ECO:0007669"/>
    <property type="project" value="TreeGrafter"/>
</dbReference>
<keyword evidence="5" id="KW-1185">Reference proteome</keyword>
<feature type="domain" description="Acetyl xylan esterase" evidence="3">
    <location>
        <begin position="26"/>
        <end position="299"/>
    </location>
</feature>
<dbReference type="InterPro" id="IPR029058">
    <property type="entry name" value="AB_hydrolase_fold"/>
</dbReference>
<evidence type="ECO:0000256" key="2">
    <source>
        <dbReference type="PIRSR" id="PIRSR639069-2"/>
    </source>
</evidence>
<dbReference type="SUPFAM" id="SSF53474">
    <property type="entry name" value="alpha/beta-Hydrolases"/>
    <property type="match status" value="1"/>
</dbReference>
<feature type="active site" description="Nucleophile" evidence="1">
    <location>
        <position position="183"/>
    </location>
</feature>
<dbReference type="GO" id="GO:0005976">
    <property type="term" value="P:polysaccharide metabolic process"/>
    <property type="evidence" value="ECO:0007669"/>
    <property type="project" value="TreeGrafter"/>
</dbReference>
<evidence type="ECO:0000313" key="5">
    <source>
        <dbReference type="Proteomes" id="UP000002586"/>
    </source>
</evidence>
<organism evidence="4 5">
    <name type="scientific">Magnetococcus marinus (strain ATCC BAA-1437 / JCM 17883 / MC-1)</name>
    <dbReference type="NCBI Taxonomy" id="156889"/>
    <lineage>
        <taxon>Bacteria</taxon>
        <taxon>Pseudomonadati</taxon>
        <taxon>Pseudomonadota</taxon>
        <taxon>Magnetococcia</taxon>
        <taxon>Magnetococcales</taxon>
        <taxon>Magnetococcaceae</taxon>
        <taxon>Magnetococcus</taxon>
    </lineage>
</organism>
<dbReference type="HOGENOM" id="CLU_871183_0_0_5"/>
<dbReference type="OrthoDB" id="9770528at2"/>
<dbReference type="ESTHER" id="magsm-a0lam5">
    <property type="family name" value="Acetyl-esterase_deacetylase"/>
</dbReference>
<dbReference type="EMBL" id="CP000471">
    <property type="protein sequence ID" value="ABK45018.1"/>
    <property type="molecule type" value="Genomic_DNA"/>
</dbReference>
<dbReference type="PANTHER" id="PTHR40111">
    <property type="entry name" value="CEPHALOSPORIN-C DEACETYLASE"/>
    <property type="match status" value="1"/>
</dbReference>
<reference evidence="5" key="1">
    <citation type="journal article" date="2009" name="Appl. Environ. Microbiol.">
        <title>Complete genome sequence of the chemolithoautotrophic marine magnetotactic coccus strain MC-1.</title>
        <authorList>
            <person name="Schubbe S."/>
            <person name="Williams T.J."/>
            <person name="Xie G."/>
            <person name="Kiss H.E."/>
            <person name="Brettin T.S."/>
            <person name="Martinez D."/>
            <person name="Ross C.A."/>
            <person name="Schuler D."/>
            <person name="Cox B.L."/>
            <person name="Nealson K.H."/>
            <person name="Bazylinski D.A."/>
        </authorList>
    </citation>
    <scope>NUCLEOTIDE SEQUENCE [LARGE SCALE GENOMIC DNA]</scope>
    <source>
        <strain evidence="5">ATCC BAA-1437 / JCM 17883 / MC-1</strain>
    </source>
</reference>
<dbReference type="InterPro" id="IPR039069">
    <property type="entry name" value="CE7"/>
</dbReference>
<reference evidence="4 5" key="2">
    <citation type="journal article" date="2012" name="Int. J. Syst. Evol. Microbiol.">
        <title>Magnetococcus marinus gen. nov., sp. nov., a marine, magnetotactic bacterium that represents a novel lineage (Magnetococcaceae fam. nov.; Magnetococcales ord. nov.) at the base of the Alphaproteobacteria.</title>
        <authorList>
            <person name="Bazylinski D.A."/>
            <person name="Williams T.J."/>
            <person name="Lefevre C.T."/>
            <person name="Berg R.J."/>
            <person name="Zhang C.L."/>
            <person name="Bowser S.S."/>
            <person name="Dean A.J."/>
            <person name="Beveridge T.J."/>
        </authorList>
    </citation>
    <scope>NUCLEOTIDE SEQUENCE [LARGE SCALE GENOMIC DNA]</scope>
    <source>
        <strain evidence="5">ATCC BAA-1437 / JCM 17883 / MC-1</strain>
    </source>
</reference>
<dbReference type="Pfam" id="PF05448">
    <property type="entry name" value="AXE1"/>
    <property type="match status" value="1"/>
</dbReference>